<reference evidence="1" key="1">
    <citation type="journal article" date="2019" name="MBio">
        <title>Virus Genomes from Deep Sea Sediments Expand the Ocean Megavirome and Support Independent Origins of Viral Gigantism.</title>
        <authorList>
            <person name="Backstrom D."/>
            <person name="Yutin N."/>
            <person name="Jorgensen S.L."/>
            <person name="Dharamshi J."/>
            <person name="Homa F."/>
            <person name="Zaremba-Niedwiedzka K."/>
            <person name="Spang A."/>
            <person name="Wolf Y.I."/>
            <person name="Koonin E.V."/>
            <person name="Ettema T.J."/>
        </authorList>
    </citation>
    <scope>NUCLEOTIDE SEQUENCE</scope>
</reference>
<sequence>MKTLKLSYFEKLSENYGKNVGDKNYRYDIDNKINKMLNKISVNEGITRNELSRDSLNKDEKRKIKLYEERNEVYDRLFKYCGTKWYCPNARFVNSKRYIENLDNNFTNIQDVKFEYIEDKINILLQYILFSFHLISYIKVGYAPEDIVTDLYFVAKLEKPIVISYLINNVLYNLKIDYLLKININIWYFITENHEFQYFETEKDVISNITTNNVIYPKYEDFGKQFNLEEITNIIKRKKIYKDSYKNYIKKISESEYINYNTDLTGIEKYRRF</sequence>
<gene>
    <name evidence="1" type="ORF">LCDPAC02_01760</name>
</gene>
<evidence type="ECO:0000313" key="1">
    <source>
        <dbReference type="EMBL" id="QBK84977.1"/>
    </source>
</evidence>
<organism evidence="1">
    <name type="scientific">Pithovirus LCDPAC02</name>
    <dbReference type="NCBI Taxonomy" id="2506601"/>
    <lineage>
        <taxon>Viruses</taxon>
        <taxon>Pithoviruses</taxon>
    </lineage>
</organism>
<dbReference type="EMBL" id="MK500301">
    <property type="protein sequence ID" value="QBK84977.1"/>
    <property type="molecule type" value="Genomic_DNA"/>
</dbReference>
<name>A0A481YPX3_9VIRU</name>
<proteinExistence type="predicted"/>
<accession>A0A481YPX3</accession>
<protein>
    <submittedName>
        <fullName evidence="1">Uncharacterized protein</fullName>
    </submittedName>
</protein>